<feature type="region of interest" description="Disordered" evidence="1">
    <location>
        <begin position="18"/>
        <end position="41"/>
    </location>
</feature>
<evidence type="ECO:0000313" key="4">
    <source>
        <dbReference type="Proteomes" id="UP000216991"/>
    </source>
</evidence>
<dbReference type="Proteomes" id="UP000216991">
    <property type="component" value="Unassembled WGS sequence"/>
</dbReference>
<dbReference type="InterPro" id="IPR036034">
    <property type="entry name" value="PDZ_sf"/>
</dbReference>
<dbReference type="SUPFAM" id="SSF52096">
    <property type="entry name" value="ClpP/crotonase"/>
    <property type="match status" value="1"/>
</dbReference>
<dbReference type="GO" id="GO:0006508">
    <property type="term" value="P:proteolysis"/>
    <property type="evidence" value="ECO:0007669"/>
    <property type="project" value="InterPro"/>
</dbReference>
<dbReference type="PANTHER" id="PTHR32060:SF30">
    <property type="entry name" value="CARBOXY-TERMINAL PROCESSING PROTEASE CTPA"/>
    <property type="match status" value="1"/>
</dbReference>
<evidence type="ECO:0000259" key="2">
    <source>
        <dbReference type="SMART" id="SM00245"/>
    </source>
</evidence>
<feature type="domain" description="Tail specific protease" evidence="2">
    <location>
        <begin position="199"/>
        <end position="406"/>
    </location>
</feature>
<proteinExistence type="predicted"/>
<keyword evidence="4" id="KW-1185">Reference proteome</keyword>
<dbReference type="OrthoDB" id="7168509at2"/>
<dbReference type="GO" id="GO:0030288">
    <property type="term" value="C:outer membrane-bounded periplasmic space"/>
    <property type="evidence" value="ECO:0007669"/>
    <property type="project" value="TreeGrafter"/>
</dbReference>
<dbReference type="AlphaFoldDB" id="A0A255Z8T8"/>
<dbReference type="InterPro" id="IPR005151">
    <property type="entry name" value="Tail-specific_protease"/>
</dbReference>
<dbReference type="Gene3D" id="3.90.226.10">
    <property type="entry name" value="2-enoyl-CoA Hydratase, Chain A, domain 1"/>
    <property type="match status" value="1"/>
</dbReference>
<feature type="compositionally biased region" description="Pro residues" evidence="1">
    <location>
        <begin position="24"/>
        <end position="39"/>
    </location>
</feature>
<dbReference type="GO" id="GO:0004175">
    <property type="term" value="F:endopeptidase activity"/>
    <property type="evidence" value="ECO:0007669"/>
    <property type="project" value="TreeGrafter"/>
</dbReference>
<gene>
    <name evidence="3" type="ORF">CHU93_00210</name>
</gene>
<protein>
    <submittedName>
        <fullName evidence="3">Peptidase S41</fullName>
    </submittedName>
</protein>
<dbReference type="RefSeq" id="WP_094472222.1">
    <property type="nucleotide sequence ID" value="NZ_NOXT01000014.1"/>
</dbReference>
<dbReference type="InterPro" id="IPR029045">
    <property type="entry name" value="ClpP/crotonase-like_dom_sf"/>
</dbReference>
<dbReference type="GO" id="GO:0008236">
    <property type="term" value="F:serine-type peptidase activity"/>
    <property type="evidence" value="ECO:0007669"/>
    <property type="project" value="InterPro"/>
</dbReference>
<dbReference type="GO" id="GO:0007165">
    <property type="term" value="P:signal transduction"/>
    <property type="evidence" value="ECO:0007669"/>
    <property type="project" value="TreeGrafter"/>
</dbReference>
<dbReference type="Gene3D" id="3.30.750.170">
    <property type="match status" value="1"/>
</dbReference>
<dbReference type="EMBL" id="NOXT01000014">
    <property type="protein sequence ID" value="OYQ37957.1"/>
    <property type="molecule type" value="Genomic_DNA"/>
</dbReference>
<evidence type="ECO:0000256" key="1">
    <source>
        <dbReference type="SAM" id="MobiDB-lite"/>
    </source>
</evidence>
<dbReference type="Pfam" id="PF03572">
    <property type="entry name" value="Peptidase_S41"/>
    <property type="match status" value="1"/>
</dbReference>
<dbReference type="Gene3D" id="2.30.42.10">
    <property type="match status" value="1"/>
</dbReference>
<accession>A0A255Z8T8</accession>
<organism evidence="3 4">
    <name type="scientific">Sandarakinorhabdus cyanobacteriorum</name>
    <dbReference type="NCBI Taxonomy" id="1981098"/>
    <lineage>
        <taxon>Bacteria</taxon>
        <taxon>Pseudomonadati</taxon>
        <taxon>Pseudomonadota</taxon>
        <taxon>Alphaproteobacteria</taxon>
        <taxon>Sphingomonadales</taxon>
        <taxon>Sphingosinicellaceae</taxon>
        <taxon>Sandarakinorhabdus</taxon>
    </lineage>
</organism>
<evidence type="ECO:0000313" key="3">
    <source>
        <dbReference type="EMBL" id="OYQ37957.1"/>
    </source>
</evidence>
<dbReference type="SMART" id="SM00245">
    <property type="entry name" value="TSPc"/>
    <property type="match status" value="1"/>
</dbReference>
<reference evidence="3 4" key="1">
    <citation type="submission" date="2017-07" db="EMBL/GenBank/DDBJ databases">
        <title>Sandarakinorhabdus cyanobacteriorum sp. nov., a novel bacterium isolated from cyanobacterial aggregates in a eutrophic lake.</title>
        <authorList>
            <person name="Cai H."/>
        </authorList>
    </citation>
    <scope>NUCLEOTIDE SEQUENCE [LARGE SCALE GENOMIC DNA]</scope>
    <source>
        <strain evidence="3 4">TH057</strain>
    </source>
</reference>
<name>A0A255Z8T8_9SPHN</name>
<dbReference type="CDD" id="cd07561">
    <property type="entry name" value="Peptidase_S41_CPP_like"/>
    <property type="match status" value="1"/>
</dbReference>
<sequence length="477" mass="49952">MSSLTTVLAVALVLQGCGGGGSSSPPPVSVTPTPSPTPSPTCSLRDRQLWAEAQIREWYLFPADLPASLDLAPYATVQAYIDALTANARAANKDRFFTYITSIAEENAFFSSGQTAAFGIRISYDSTARRATVIDAFETGPAFAAGLDRDAELLAIGDTASSLVSVTDLFARGGSAAVSDALGPGNAGVTRTIQFRIDGETRTATITKTEFNIPPVSNRFGVQVLPDGNGGQVGYINLRSFISTAETPLRNAFARFRSEGITRVAIDVRYNGGGLVRIAELMGDLMGRNRTASEVYSFTTFRASKSSENATRLFRSAPESIAPTALAFITTSASASASELVPNSMLPYTRGNITLVGGNTGGKPVGQIAVDRTACDDRLRIVAFATENADRQGDYYNGLAPVFAARGGRTCAAADDFSRQMGAPTEASTQRAILSLRGESCGAIAGTADTLAEQSVGRGLLTASAPTAAQREVPGLF</sequence>
<dbReference type="PANTHER" id="PTHR32060">
    <property type="entry name" value="TAIL-SPECIFIC PROTEASE"/>
    <property type="match status" value="1"/>
</dbReference>
<comment type="caution">
    <text evidence="3">The sequence shown here is derived from an EMBL/GenBank/DDBJ whole genome shotgun (WGS) entry which is preliminary data.</text>
</comment>